<comment type="caution">
    <text evidence="8">The sequence shown here is derived from an EMBL/GenBank/DDBJ whole genome shotgun (WGS) entry which is preliminary data.</text>
</comment>
<feature type="region of interest" description="Disordered" evidence="6">
    <location>
        <begin position="1"/>
        <end position="28"/>
    </location>
</feature>
<dbReference type="InterPro" id="IPR036259">
    <property type="entry name" value="MFS_trans_sf"/>
</dbReference>
<dbReference type="Gene3D" id="1.20.1250.20">
    <property type="entry name" value="MFS general substrate transporter like domains"/>
    <property type="match status" value="2"/>
</dbReference>
<dbReference type="Proteomes" id="UP000319257">
    <property type="component" value="Unassembled WGS sequence"/>
</dbReference>
<evidence type="ECO:0000256" key="5">
    <source>
        <dbReference type="ARBA" id="ARBA00023136"/>
    </source>
</evidence>
<feature type="compositionally biased region" description="Low complexity" evidence="6">
    <location>
        <begin position="56"/>
        <end position="66"/>
    </location>
</feature>
<evidence type="ECO:0000256" key="3">
    <source>
        <dbReference type="ARBA" id="ARBA00022692"/>
    </source>
</evidence>
<accession>A0A507B656</accession>
<dbReference type="GO" id="GO:0022857">
    <property type="term" value="F:transmembrane transporter activity"/>
    <property type="evidence" value="ECO:0007669"/>
    <property type="project" value="InterPro"/>
</dbReference>
<dbReference type="SUPFAM" id="SSF103473">
    <property type="entry name" value="MFS general substrate transporter"/>
    <property type="match status" value="1"/>
</dbReference>
<dbReference type="InParanoid" id="A0A507B656"/>
<feature type="transmembrane region" description="Helical" evidence="7">
    <location>
        <begin position="205"/>
        <end position="228"/>
    </location>
</feature>
<organism evidence="8 9">
    <name type="scientific">Thyridium curvatum</name>
    <dbReference type="NCBI Taxonomy" id="1093900"/>
    <lineage>
        <taxon>Eukaryota</taxon>
        <taxon>Fungi</taxon>
        <taxon>Dikarya</taxon>
        <taxon>Ascomycota</taxon>
        <taxon>Pezizomycotina</taxon>
        <taxon>Sordariomycetes</taxon>
        <taxon>Sordariomycetidae</taxon>
        <taxon>Thyridiales</taxon>
        <taxon>Thyridiaceae</taxon>
        <taxon>Thyridium</taxon>
    </lineage>
</organism>
<dbReference type="EMBL" id="SKBQ01000039">
    <property type="protein sequence ID" value="TPX12849.1"/>
    <property type="molecule type" value="Genomic_DNA"/>
</dbReference>
<sequence>MATKSDIELASTTHPPQIRTLDLDSGPQSSLGTLFRRSAKRDPDAIATQPSVFDDPQQAPHFHPHPQYENLHRFDPDFRWTWAEELPLIRRLDWKITAWAFVAFLALNLDQASLSQANTDNFLADLKLNTNGLVYLFTFSSCANTRWADYNTGVTLWRVGFLIAEIPSQLISKKIGPDTWIPTLMVSWALVAICQFWLSGRPAFLACRFLIGLLQGGFIPDLLLYMSYFWKGTELPFRMALLFTSTRFSSILAPLLAYGVLRLRGYRGQEGWRWLFLVEGLLNLAVGIWSFFMMAASPSQTKRPWRPNGWFTEREEKIMVNRILRDDPSKGDMHNRQPLTPRMIWEALCDYDLWPMYLIGLTFAIPSSPPNQYLTLTLRQLGFTTFQTNLLTIPAQFCTALNMLLITWVSEKIHQRAYLGIFTQLWYLPCLIALAVLPSDNNRWATYGLLTVLLSYPVVHPLQTAWCSRNSNTVRTRAVSAALYNIAVQLQSIIGANIYREDDRPLYRRGNRVLIGINCMNIVLYLLIKLYYTWRNKKRDEVWNSMTPTEKLTYLNTTTEKGSKRLDFRFAS</sequence>
<dbReference type="RefSeq" id="XP_030994560.1">
    <property type="nucleotide sequence ID" value="XM_031141394.1"/>
</dbReference>
<dbReference type="PANTHER" id="PTHR43791">
    <property type="entry name" value="PERMEASE-RELATED"/>
    <property type="match status" value="1"/>
</dbReference>
<keyword evidence="5 7" id="KW-0472">Membrane</keyword>
<dbReference type="Pfam" id="PF07690">
    <property type="entry name" value="MFS_1"/>
    <property type="match status" value="1"/>
</dbReference>
<keyword evidence="9" id="KW-1185">Reference proteome</keyword>
<dbReference type="OrthoDB" id="1935484at2759"/>
<proteinExistence type="predicted"/>
<keyword evidence="4 7" id="KW-1133">Transmembrane helix</keyword>
<protein>
    <submittedName>
        <fullName evidence="8">Uncharacterized protein</fullName>
    </submittedName>
</protein>
<feature type="transmembrane region" description="Helical" evidence="7">
    <location>
        <begin position="444"/>
        <end position="466"/>
    </location>
</feature>
<evidence type="ECO:0000256" key="2">
    <source>
        <dbReference type="ARBA" id="ARBA00022448"/>
    </source>
</evidence>
<evidence type="ECO:0000256" key="6">
    <source>
        <dbReference type="SAM" id="MobiDB-lite"/>
    </source>
</evidence>
<dbReference type="GO" id="GO:0016020">
    <property type="term" value="C:membrane"/>
    <property type="evidence" value="ECO:0007669"/>
    <property type="project" value="UniProtKB-SubCell"/>
</dbReference>
<keyword evidence="2" id="KW-0813">Transport</keyword>
<reference evidence="8 9" key="1">
    <citation type="submission" date="2019-06" db="EMBL/GenBank/DDBJ databases">
        <title>Draft genome sequence of the filamentous fungus Phialemoniopsis curvata isolated from diesel fuel.</title>
        <authorList>
            <person name="Varaljay V.A."/>
            <person name="Lyon W.J."/>
            <person name="Crouch A.L."/>
            <person name="Drake C.E."/>
            <person name="Hollomon J.M."/>
            <person name="Nadeau L.J."/>
            <person name="Nunn H.S."/>
            <person name="Stevenson B.S."/>
            <person name="Bojanowski C.L."/>
            <person name="Crookes-Goodson W.J."/>
        </authorList>
    </citation>
    <scope>NUCLEOTIDE SEQUENCE [LARGE SCALE GENOMIC DNA]</scope>
    <source>
        <strain evidence="8 9">D216</strain>
    </source>
</reference>
<gene>
    <name evidence="8" type="ORF">E0L32_006729</name>
</gene>
<name>A0A507B656_9PEZI</name>
<evidence type="ECO:0000313" key="9">
    <source>
        <dbReference type="Proteomes" id="UP000319257"/>
    </source>
</evidence>
<evidence type="ECO:0000256" key="1">
    <source>
        <dbReference type="ARBA" id="ARBA00004141"/>
    </source>
</evidence>
<feature type="transmembrane region" description="Helical" evidence="7">
    <location>
        <begin position="273"/>
        <end position="296"/>
    </location>
</feature>
<dbReference type="FunFam" id="1.20.1250.20:FF:000106">
    <property type="entry name" value="MFS transporter, putative"/>
    <property type="match status" value="1"/>
</dbReference>
<feature type="transmembrane region" description="Helical" evidence="7">
    <location>
        <begin position="417"/>
        <end position="438"/>
    </location>
</feature>
<evidence type="ECO:0000256" key="4">
    <source>
        <dbReference type="ARBA" id="ARBA00022989"/>
    </source>
</evidence>
<feature type="transmembrane region" description="Helical" evidence="7">
    <location>
        <begin position="179"/>
        <end position="198"/>
    </location>
</feature>
<feature type="transmembrane region" description="Helical" evidence="7">
    <location>
        <begin position="511"/>
        <end position="532"/>
    </location>
</feature>
<dbReference type="PANTHER" id="PTHR43791:SF65">
    <property type="entry name" value="MAJOR FACILITATOR SUPERFAMILY (MFS) PROFILE DOMAIN-CONTAINING PROTEIN-RELATED"/>
    <property type="match status" value="1"/>
</dbReference>
<feature type="transmembrane region" description="Helical" evidence="7">
    <location>
        <begin position="478"/>
        <end position="499"/>
    </location>
</feature>
<dbReference type="FunFam" id="1.20.1250.20:FF:000247">
    <property type="entry name" value="MFS general substrate transporter"/>
    <property type="match status" value="1"/>
</dbReference>
<feature type="transmembrane region" description="Helical" evidence="7">
    <location>
        <begin position="240"/>
        <end position="261"/>
    </location>
</feature>
<comment type="subcellular location">
    <subcellularLocation>
        <location evidence="1">Membrane</location>
        <topology evidence="1">Multi-pass membrane protein</topology>
    </subcellularLocation>
</comment>
<dbReference type="InterPro" id="IPR011701">
    <property type="entry name" value="MFS"/>
</dbReference>
<dbReference type="GeneID" id="41974176"/>
<evidence type="ECO:0000313" key="8">
    <source>
        <dbReference type="EMBL" id="TPX12849.1"/>
    </source>
</evidence>
<evidence type="ECO:0000256" key="7">
    <source>
        <dbReference type="SAM" id="Phobius"/>
    </source>
</evidence>
<keyword evidence="3 7" id="KW-0812">Transmembrane</keyword>
<feature type="region of interest" description="Disordered" evidence="6">
    <location>
        <begin position="47"/>
        <end position="66"/>
    </location>
</feature>
<feature type="transmembrane region" description="Helical" evidence="7">
    <location>
        <begin position="390"/>
        <end position="410"/>
    </location>
</feature>
<dbReference type="FunCoup" id="A0A507B656">
    <property type="interactions" value="63"/>
</dbReference>
<dbReference type="AlphaFoldDB" id="A0A507B656"/>